<organism evidence="4">
    <name type="scientific">Aceria tosichella</name>
    <name type="common">wheat curl mite</name>
    <dbReference type="NCBI Taxonomy" id="561515"/>
    <lineage>
        <taxon>Eukaryota</taxon>
        <taxon>Metazoa</taxon>
        <taxon>Ecdysozoa</taxon>
        <taxon>Arthropoda</taxon>
        <taxon>Chelicerata</taxon>
        <taxon>Arachnida</taxon>
        <taxon>Acari</taxon>
        <taxon>Acariformes</taxon>
        <taxon>Trombidiformes</taxon>
        <taxon>Prostigmata</taxon>
        <taxon>Eupodina</taxon>
        <taxon>Eriophyoidea</taxon>
        <taxon>Eriophyidae</taxon>
        <taxon>Eriophyinae</taxon>
        <taxon>Aceriini</taxon>
        <taxon>Aceria</taxon>
    </lineage>
</organism>
<sequence length="109" mass="12368">MINGQQYVSPQGVLISSGCIAIVTLIAVVLMLSRLPTSKPTHPDMFLVPFVPIIPTMSILVNTFLMLNLSYLTWVRFSVWMAVGFFIYFTYGIWNSEGYMLRIVSKNKK</sequence>
<evidence type="ECO:0000256" key="1">
    <source>
        <dbReference type="ARBA" id="ARBA00022448"/>
    </source>
</evidence>
<accession>A0A6G1S807</accession>
<gene>
    <name evidence="4" type="primary">SLC7A2</name>
    <name evidence="4" type="ORF">g.6402</name>
</gene>
<feature type="transmembrane region" description="Helical" evidence="2">
    <location>
        <begin position="12"/>
        <end position="33"/>
    </location>
</feature>
<dbReference type="Gene3D" id="1.20.1740.10">
    <property type="entry name" value="Amino acid/polyamine transporter I"/>
    <property type="match status" value="1"/>
</dbReference>
<evidence type="ECO:0000313" key="4">
    <source>
        <dbReference type="EMBL" id="MDE46070.1"/>
    </source>
</evidence>
<dbReference type="GO" id="GO:0015171">
    <property type="term" value="F:amino acid transmembrane transporter activity"/>
    <property type="evidence" value="ECO:0007669"/>
    <property type="project" value="TreeGrafter"/>
</dbReference>
<name>A0A6G1S807_9ACAR</name>
<evidence type="ECO:0000256" key="2">
    <source>
        <dbReference type="SAM" id="Phobius"/>
    </source>
</evidence>
<protein>
    <submittedName>
        <fullName evidence="4">Low affinity cationic amino acid transporter 2</fullName>
    </submittedName>
</protein>
<keyword evidence="2" id="KW-0812">Transmembrane</keyword>
<proteinExistence type="predicted"/>
<keyword evidence="1" id="KW-0813">Transport</keyword>
<keyword evidence="2" id="KW-1133">Transmembrane helix</keyword>
<dbReference type="AlphaFoldDB" id="A0A6G1S807"/>
<feature type="domain" description="Cationic amino acid transporter C-terminal" evidence="3">
    <location>
        <begin position="46"/>
        <end position="96"/>
    </location>
</feature>
<dbReference type="Pfam" id="PF13906">
    <property type="entry name" value="AA_permease_C"/>
    <property type="match status" value="1"/>
</dbReference>
<dbReference type="InterPro" id="IPR029485">
    <property type="entry name" value="CAT_C"/>
</dbReference>
<dbReference type="PANTHER" id="PTHR43243">
    <property type="entry name" value="INNER MEMBRANE TRANSPORTER YGJI-RELATED"/>
    <property type="match status" value="1"/>
</dbReference>
<feature type="transmembrane region" description="Helical" evidence="2">
    <location>
        <begin position="45"/>
        <end position="67"/>
    </location>
</feature>
<dbReference type="PANTHER" id="PTHR43243:SF4">
    <property type="entry name" value="CATIONIC AMINO ACID TRANSPORTER 4"/>
    <property type="match status" value="1"/>
</dbReference>
<reference evidence="4" key="1">
    <citation type="submission" date="2018-10" db="EMBL/GenBank/DDBJ databases">
        <title>Transcriptome assembly of Aceria tosichella (Wheat curl mite) Type 2.</title>
        <authorList>
            <person name="Scully E.D."/>
            <person name="Geib S.M."/>
            <person name="Palmer N.A."/>
            <person name="Gupta A.K."/>
            <person name="Sarath G."/>
            <person name="Tatineni S."/>
        </authorList>
    </citation>
    <scope>NUCLEOTIDE SEQUENCE</scope>
    <source>
        <strain evidence="4">LincolnNE</strain>
    </source>
</reference>
<evidence type="ECO:0000259" key="3">
    <source>
        <dbReference type="Pfam" id="PF13906"/>
    </source>
</evidence>
<keyword evidence="2" id="KW-0472">Membrane</keyword>
<dbReference type="GO" id="GO:0005886">
    <property type="term" value="C:plasma membrane"/>
    <property type="evidence" value="ECO:0007669"/>
    <property type="project" value="TreeGrafter"/>
</dbReference>
<dbReference type="EMBL" id="GGYP01001299">
    <property type="protein sequence ID" value="MDE46070.1"/>
    <property type="molecule type" value="Transcribed_RNA"/>
</dbReference>
<feature type="transmembrane region" description="Helical" evidence="2">
    <location>
        <begin position="73"/>
        <end position="94"/>
    </location>
</feature>